<dbReference type="GO" id="GO:0006535">
    <property type="term" value="P:cysteine biosynthetic process from serine"/>
    <property type="evidence" value="ECO:0007669"/>
    <property type="project" value="InterPro"/>
</dbReference>
<organism evidence="13 14">
    <name type="scientific">Sinorhizobium americanum</name>
    <dbReference type="NCBI Taxonomy" id="194963"/>
    <lineage>
        <taxon>Bacteria</taxon>
        <taxon>Pseudomonadati</taxon>
        <taxon>Pseudomonadota</taxon>
        <taxon>Alphaproteobacteria</taxon>
        <taxon>Hyphomicrobiales</taxon>
        <taxon>Rhizobiaceae</taxon>
        <taxon>Sinorhizobium/Ensifer group</taxon>
        <taxon>Sinorhizobium</taxon>
    </lineage>
</organism>
<accession>A0A1L3LHT8</accession>
<dbReference type="SUPFAM" id="SSF53686">
    <property type="entry name" value="Tryptophan synthase beta subunit-like PLP-dependent enzymes"/>
    <property type="match status" value="1"/>
</dbReference>
<comment type="catalytic activity">
    <reaction evidence="9">
        <text>O-acetyl-L-serine + hydrogen sulfide = L-cysteine + acetate</text>
        <dbReference type="Rhea" id="RHEA:14829"/>
        <dbReference type="ChEBI" id="CHEBI:29919"/>
        <dbReference type="ChEBI" id="CHEBI:30089"/>
        <dbReference type="ChEBI" id="CHEBI:35235"/>
        <dbReference type="ChEBI" id="CHEBI:58340"/>
        <dbReference type="EC" id="2.5.1.47"/>
    </reaction>
</comment>
<keyword evidence="8" id="KW-0198">Cysteine biosynthesis</keyword>
<evidence type="ECO:0000256" key="7">
    <source>
        <dbReference type="ARBA" id="ARBA00022898"/>
    </source>
</evidence>
<keyword evidence="5" id="KW-0028">Amino-acid biosynthesis</keyword>
<dbReference type="EMBL" id="CP013107">
    <property type="protein sequence ID" value="APG89674.1"/>
    <property type="molecule type" value="Genomic_DNA"/>
</dbReference>
<dbReference type="PANTHER" id="PTHR10314">
    <property type="entry name" value="CYSTATHIONINE BETA-SYNTHASE"/>
    <property type="match status" value="1"/>
</dbReference>
<dbReference type="CDD" id="cd01561">
    <property type="entry name" value="CBS_like"/>
    <property type="match status" value="1"/>
</dbReference>
<name>A0A1L3LHT8_9HYPH</name>
<dbReference type="GO" id="GO:0004124">
    <property type="term" value="F:cysteine synthase activity"/>
    <property type="evidence" value="ECO:0007669"/>
    <property type="project" value="UniProtKB-EC"/>
</dbReference>
<dbReference type="InterPro" id="IPR036052">
    <property type="entry name" value="TrpB-like_PALP_sf"/>
</dbReference>
<evidence type="ECO:0000256" key="5">
    <source>
        <dbReference type="ARBA" id="ARBA00022605"/>
    </source>
</evidence>
<feature type="modified residue" description="N6-(pyridoxal phosphate)lysine" evidence="11">
    <location>
        <position position="149"/>
    </location>
</feature>
<protein>
    <recommendedName>
        <fullName evidence="4">cysteine synthase</fullName>
        <ecNumber evidence="4">2.5.1.47</ecNumber>
    </recommendedName>
</protein>
<evidence type="ECO:0000259" key="12">
    <source>
        <dbReference type="Pfam" id="PF00291"/>
    </source>
</evidence>
<proteinExistence type="inferred from homology"/>
<evidence type="ECO:0000256" key="2">
    <source>
        <dbReference type="ARBA" id="ARBA00004962"/>
    </source>
</evidence>
<feature type="domain" description="Tryptophan synthase beta chain-like PALP" evidence="12">
    <location>
        <begin position="110"/>
        <end position="399"/>
    </location>
</feature>
<dbReference type="Gene3D" id="3.40.50.1100">
    <property type="match status" value="2"/>
</dbReference>
<comment type="similarity">
    <text evidence="3">Belongs to the cysteine synthase/cystathionine beta-synthase family.</text>
</comment>
<dbReference type="Proteomes" id="UP000182306">
    <property type="component" value="Chromosome"/>
</dbReference>
<comment type="cofactor">
    <cofactor evidence="1 10">
        <name>pyridoxal 5'-phosphate</name>
        <dbReference type="ChEBI" id="CHEBI:597326"/>
    </cofactor>
</comment>
<evidence type="ECO:0000256" key="10">
    <source>
        <dbReference type="PIRSR" id="PIRSR605856-50"/>
    </source>
</evidence>
<evidence type="ECO:0000256" key="11">
    <source>
        <dbReference type="PIRSR" id="PIRSR605856-51"/>
    </source>
</evidence>
<keyword evidence="6 13" id="KW-0808">Transferase</keyword>
<sequence length="416" mass="43786">MTGPLPQFSGGCTAQRLAGNAVLVTGSIFASDAAALSSEISLAAISPIGKRFSDRPICYRFFLRLPESGAFRLWNGPLIVPILMATILSNGRSTMAEARKPGRGRVFSSITETIGDTPIVRLDRLAREKGVRANLLAKLEFFNPIASVKDRIGVAMIEALEAEGRITPDRTTLIEPTSGNTGIALAFVAAAKGYRLILTMPETMSVERRKMLTLLGAELVLTEGAKGMKGAIAKAQELTETLPDAVIPQQFENPANPEIHRRTTAEEIWNDTEGSVDILVSGIGTGGTITGAGQVLKARKPSVKVIAVEPEESPVLSGGAPGPHKIQGIGAGFAPPILDTSIYDEVVTVSAGEAVELARLVARLEGVPVGISSGAALQAAIEVGRREENAGKTIVVIIPSFAERYLSTVLFEGLGA</sequence>
<keyword evidence="14" id="KW-1185">Reference proteome</keyword>
<dbReference type="GO" id="GO:0005737">
    <property type="term" value="C:cytoplasm"/>
    <property type="evidence" value="ECO:0007669"/>
    <property type="project" value="UniProtKB-ARBA"/>
</dbReference>
<evidence type="ECO:0000313" key="14">
    <source>
        <dbReference type="Proteomes" id="UP000182306"/>
    </source>
</evidence>
<reference evidence="13 14" key="1">
    <citation type="submission" date="2015-10" db="EMBL/GenBank/DDBJ databases">
        <title>Genomic differences between typical nodule nitrogen-fixing rhizobial strains and those coming from bean seeds.</title>
        <authorList>
            <person name="Peralta H."/>
            <person name="Aguilar-Vera A."/>
            <person name="Diaz R."/>
            <person name="Mora Y."/>
            <person name="Martinez-Batallar G."/>
            <person name="Salazar E."/>
            <person name="Vargas-Lagunas C."/>
            <person name="Encarnacion S."/>
            <person name="Girard L."/>
            <person name="Mora J."/>
        </authorList>
    </citation>
    <scope>NUCLEOTIDE SEQUENCE [LARGE SCALE GENOMIC DNA]</scope>
    <source>
        <strain evidence="13 14">CFNEI 73</strain>
    </source>
</reference>
<evidence type="ECO:0000256" key="9">
    <source>
        <dbReference type="ARBA" id="ARBA00047931"/>
    </source>
</evidence>
<feature type="binding site" evidence="10">
    <location>
        <position position="180"/>
    </location>
    <ligand>
        <name>pyridoxal 5'-phosphate</name>
        <dbReference type="ChEBI" id="CHEBI:597326"/>
    </ligand>
</feature>
<evidence type="ECO:0000256" key="8">
    <source>
        <dbReference type="ARBA" id="ARBA00023192"/>
    </source>
</evidence>
<dbReference type="FunFam" id="3.40.50.1100:FF:000067">
    <property type="entry name" value="Cysteine synthase"/>
    <property type="match status" value="1"/>
</dbReference>
<evidence type="ECO:0000256" key="6">
    <source>
        <dbReference type="ARBA" id="ARBA00022679"/>
    </source>
</evidence>
<dbReference type="NCBIfam" id="TIGR01136">
    <property type="entry name" value="cysKM"/>
    <property type="match status" value="1"/>
</dbReference>
<dbReference type="Pfam" id="PF00291">
    <property type="entry name" value="PALP"/>
    <property type="match status" value="1"/>
</dbReference>
<dbReference type="AlphaFoldDB" id="A0A1L3LHT8"/>
<evidence type="ECO:0000256" key="3">
    <source>
        <dbReference type="ARBA" id="ARBA00007103"/>
    </source>
</evidence>
<feature type="binding site" evidence="10">
    <location>
        <position position="372"/>
    </location>
    <ligand>
        <name>pyridoxal 5'-phosphate</name>
        <dbReference type="ChEBI" id="CHEBI:597326"/>
    </ligand>
</feature>
<gene>
    <name evidence="13" type="primary">cysK</name>
    <name evidence="13" type="ORF">SAMCFNEI73_Ch0342</name>
</gene>
<evidence type="ECO:0000256" key="4">
    <source>
        <dbReference type="ARBA" id="ARBA00012681"/>
    </source>
</evidence>
<evidence type="ECO:0000313" key="13">
    <source>
        <dbReference type="EMBL" id="APG89674.1"/>
    </source>
</evidence>
<dbReference type="NCBIfam" id="TIGR01139">
    <property type="entry name" value="cysK"/>
    <property type="match status" value="1"/>
</dbReference>
<keyword evidence="7 10" id="KW-0663">Pyridoxal phosphate</keyword>
<dbReference type="InterPro" id="IPR050214">
    <property type="entry name" value="Cys_Synth/Cystath_Beta-Synth"/>
</dbReference>
<dbReference type="InterPro" id="IPR005859">
    <property type="entry name" value="CysK"/>
</dbReference>
<dbReference type="InterPro" id="IPR005856">
    <property type="entry name" value="Cys_synth"/>
</dbReference>
<dbReference type="InterPro" id="IPR001926">
    <property type="entry name" value="TrpB-like_PALP"/>
</dbReference>
<evidence type="ECO:0000256" key="1">
    <source>
        <dbReference type="ARBA" id="ARBA00001933"/>
    </source>
</evidence>
<dbReference type="KEGG" id="same:SAMCFNEI73_Ch0342"/>
<comment type="pathway">
    <text evidence="2">Amino-acid biosynthesis; L-cysteine biosynthesis; L-cysteine from L-serine: step 2/2.</text>
</comment>
<dbReference type="STRING" id="194963.SAMCFNEI73_Ch0342"/>
<feature type="binding site" evidence="10">
    <location>
        <begin position="284"/>
        <end position="288"/>
    </location>
    <ligand>
        <name>pyridoxal 5'-phosphate</name>
        <dbReference type="ChEBI" id="CHEBI:597326"/>
    </ligand>
</feature>
<dbReference type="EC" id="2.5.1.47" evidence="4"/>